<dbReference type="AlphaFoldDB" id="A0A1T4KXC2"/>
<evidence type="ECO:0000313" key="2">
    <source>
        <dbReference type="Proteomes" id="UP000190637"/>
    </source>
</evidence>
<dbReference type="InterPro" id="IPR037480">
    <property type="entry name" value="YihR-like"/>
</dbReference>
<dbReference type="Pfam" id="PF01263">
    <property type="entry name" value="Aldose_epim"/>
    <property type="match status" value="1"/>
</dbReference>
<reference evidence="1 2" key="1">
    <citation type="submission" date="2017-02" db="EMBL/GenBank/DDBJ databases">
        <authorList>
            <person name="Peterson S.W."/>
        </authorList>
    </citation>
    <scope>NUCLEOTIDE SEQUENCE [LARGE SCALE GENOMIC DNA]</scope>
    <source>
        <strain evidence="1 2">DSM 45154</strain>
    </source>
</reference>
<dbReference type="InterPro" id="IPR014718">
    <property type="entry name" value="GH-type_carb-bd"/>
</dbReference>
<dbReference type="STRING" id="1122192.SAMN02745673_00592"/>
<evidence type="ECO:0000313" key="1">
    <source>
        <dbReference type="EMBL" id="SJZ47092.1"/>
    </source>
</evidence>
<dbReference type="EMBL" id="FUWS01000001">
    <property type="protein sequence ID" value="SJZ47092.1"/>
    <property type="molecule type" value="Genomic_DNA"/>
</dbReference>
<dbReference type="Proteomes" id="UP000190637">
    <property type="component" value="Unassembled WGS sequence"/>
</dbReference>
<dbReference type="InterPro" id="IPR011013">
    <property type="entry name" value="Gal_mutarotase_sf_dom"/>
</dbReference>
<proteinExistence type="predicted"/>
<dbReference type="GO" id="GO:0004034">
    <property type="term" value="F:aldose 1-epimerase activity"/>
    <property type="evidence" value="ECO:0007669"/>
    <property type="project" value="TreeGrafter"/>
</dbReference>
<organism evidence="1 2">
    <name type="scientific">Marinactinospora thermotolerans DSM 45154</name>
    <dbReference type="NCBI Taxonomy" id="1122192"/>
    <lineage>
        <taxon>Bacteria</taxon>
        <taxon>Bacillati</taxon>
        <taxon>Actinomycetota</taxon>
        <taxon>Actinomycetes</taxon>
        <taxon>Streptosporangiales</taxon>
        <taxon>Nocardiopsidaceae</taxon>
        <taxon>Marinactinospora</taxon>
    </lineage>
</organism>
<dbReference type="PANTHER" id="PTHR10091">
    <property type="entry name" value="ALDOSE-1-EPIMERASE"/>
    <property type="match status" value="1"/>
</dbReference>
<dbReference type="InterPro" id="IPR008183">
    <property type="entry name" value="Aldose_1/G6P_1-epimerase"/>
</dbReference>
<dbReference type="PANTHER" id="PTHR10091:SF0">
    <property type="entry name" value="GALACTOSE MUTAROTASE"/>
    <property type="match status" value="1"/>
</dbReference>
<dbReference type="GO" id="GO:0033499">
    <property type="term" value="P:galactose catabolic process via UDP-galactose, Leloir pathway"/>
    <property type="evidence" value="ECO:0007669"/>
    <property type="project" value="TreeGrafter"/>
</dbReference>
<dbReference type="GO" id="GO:0006006">
    <property type="term" value="P:glucose metabolic process"/>
    <property type="evidence" value="ECO:0007669"/>
    <property type="project" value="TreeGrafter"/>
</dbReference>
<name>A0A1T4KXC2_9ACTN</name>
<dbReference type="RefSeq" id="WP_078759968.1">
    <property type="nucleotide sequence ID" value="NZ_FUWS01000001.1"/>
</dbReference>
<dbReference type="Gene3D" id="2.70.98.10">
    <property type="match status" value="1"/>
</dbReference>
<dbReference type="GO" id="GO:0030246">
    <property type="term" value="F:carbohydrate binding"/>
    <property type="evidence" value="ECO:0007669"/>
    <property type="project" value="InterPro"/>
</dbReference>
<keyword evidence="2" id="KW-1185">Reference proteome</keyword>
<sequence length="315" mass="33775">MSGQATVGTDTIELAAGDYQASIDRRGAALQRLVWRDRDLVWGYPPGEAPVAFQGQVLLPWPNRIGDGCYSFAGVEHRLEITEPGRATALHGLTHSAAWLPADISSTDALLTHVLDGAPGYPFRLELSVRYDLDPVTGLSVCIGARNAGADPAPYGNGTHNYLTVGSVVDEAVLALPAGAHLPVDERLLPCGPPTPVRGTPLDFTSAHRIGETVFDTAFTDLRRGLDGLAWTVLSDRDHAVALWADASYRWLQVFSSDVLEPGVRRRQLAVEPMTCPPNGFASGTDLIVLAPGETTESRYGIRRVDPVPAHGDRA</sequence>
<dbReference type="SUPFAM" id="SSF74650">
    <property type="entry name" value="Galactose mutarotase-like"/>
    <property type="match status" value="1"/>
</dbReference>
<protein>
    <submittedName>
        <fullName evidence="1">Aldose 1-epimerase</fullName>
    </submittedName>
</protein>
<gene>
    <name evidence="1" type="ORF">SAMN02745673_00592</name>
</gene>
<dbReference type="OrthoDB" id="4739604at2"/>
<accession>A0A1T4KXC2</accession>
<dbReference type="CDD" id="cd09022">
    <property type="entry name" value="Aldose_epim_Ec_YihR"/>
    <property type="match status" value="1"/>
</dbReference>